<name>A0AA88LPG8_TACVA</name>
<proteinExistence type="predicted"/>
<reference evidence="2" key="1">
    <citation type="submission" date="2023-08" db="EMBL/GenBank/DDBJ databases">
        <title>Pelteobagrus vachellii genome.</title>
        <authorList>
            <person name="Liu H."/>
        </authorList>
    </citation>
    <scope>NUCLEOTIDE SEQUENCE</scope>
    <source>
        <strain evidence="2">PRFRI_2022a</strain>
        <tissue evidence="2">Muscle</tissue>
    </source>
</reference>
<protein>
    <submittedName>
        <fullName evidence="2">Uncharacterized protein</fullName>
    </submittedName>
</protein>
<evidence type="ECO:0000256" key="1">
    <source>
        <dbReference type="SAM" id="MobiDB-lite"/>
    </source>
</evidence>
<comment type="caution">
    <text evidence="2">The sequence shown here is derived from an EMBL/GenBank/DDBJ whole genome shotgun (WGS) entry which is preliminary data.</text>
</comment>
<evidence type="ECO:0000313" key="2">
    <source>
        <dbReference type="EMBL" id="KAK2821680.1"/>
    </source>
</evidence>
<dbReference type="AlphaFoldDB" id="A0AA88LPG8"/>
<gene>
    <name evidence="2" type="ORF">Q7C36_021023</name>
</gene>
<accession>A0AA88LPG8</accession>
<keyword evidence="3" id="KW-1185">Reference proteome</keyword>
<evidence type="ECO:0000313" key="3">
    <source>
        <dbReference type="Proteomes" id="UP001187315"/>
    </source>
</evidence>
<dbReference type="EMBL" id="JAVHJS010000022">
    <property type="protein sequence ID" value="KAK2821680.1"/>
    <property type="molecule type" value="Genomic_DNA"/>
</dbReference>
<organism evidence="2 3">
    <name type="scientific">Tachysurus vachellii</name>
    <name type="common">Darkbarbel catfish</name>
    <name type="synonym">Pelteobagrus vachellii</name>
    <dbReference type="NCBI Taxonomy" id="175792"/>
    <lineage>
        <taxon>Eukaryota</taxon>
        <taxon>Metazoa</taxon>
        <taxon>Chordata</taxon>
        <taxon>Craniata</taxon>
        <taxon>Vertebrata</taxon>
        <taxon>Euteleostomi</taxon>
        <taxon>Actinopterygii</taxon>
        <taxon>Neopterygii</taxon>
        <taxon>Teleostei</taxon>
        <taxon>Ostariophysi</taxon>
        <taxon>Siluriformes</taxon>
        <taxon>Bagridae</taxon>
        <taxon>Tachysurus</taxon>
    </lineage>
</organism>
<sequence>MENFLNFLKYDRIDCNAVNSMSDEQLLTYVPRFGDRIAIRQYCRREVAALEGNSTTFSKATENHRKKGDNRSEKLSGNSNAQKTERSYQMGLFEEIRGSFVQIKEKRGGGTRHLKALKSATMAELLLGDITEFELKLRDFTEEELNSQTTLGEQYELRKVKMLRLYLSCKRIDTNPSTSINTVDEFAVEQGPSTSAEACECEEELVVITEDNSSIADSPFLSDNSVVLIEPGTMNVIHSSISVDEEIQFGYAVLEDGMLDDTTNGTHWCKTSARPVTNRKVKTSQGEHFPRS</sequence>
<dbReference type="Proteomes" id="UP001187315">
    <property type="component" value="Unassembled WGS sequence"/>
</dbReference>
<feature type="region of interest" description="Disordered" evidence="1">
    <location>
        <begin position="58"/>
        <end position="84"/>
    </location>
</feature>